<reference evidence="1 2" key="1">
    <citation type="journal article" date="2023" name="BMC Biol.">
        <title>The compact genome of the sponge Oopsacas minuta (Hexactinellida) is lacking key metazoan core genes.</title>
        <authorList>
            <person name="Santini S."/>
            <person name="Schenkelaars Q."/>
            <person name="Jourda C."/>
            <person name="Duchesne M."/>
            <person name="Belahbib H."/>
            <person name="Rocher C."/>
            <person name="Selva M."/>
            <person name="Riesgo A."/>
            <person name="Vervoort M."/>
            <person name="Leys S.P."/>
            <person name="Kodjabachian L."/>
            <person name="Le Bivic A."/>
            <person name="Borchiellini C."/>
            <person name="Claverie J.M."/>
            <person name="Renard E."/>
        </authorList>
    </citation>
    <scope>NUCLEOTIDE SEQUENCE [LARGE SCALE GENOMIC DNA]</scope>
    <source>
        <strain evidence="1">SPO-2</strain>
    </source>
</reference>
<protein>
    <submittedName>
        <fullName evidence="1">Uncharacterized protein</fullName>
    </submittedName>
</protein>
<keyword evidence="2" id="KW-1185">Reference proteome</keyword>
<dbReference type="AlphaFoldDB" id="A0AAV7JCI3"/>
<evidence type="ECO:0000313" key="1">
    <source>
        <dbReference type="EMBL" id="KAI6646386.1"/>
    </source>
</evidence>
<dbReference type="EMBL" id="JAKMXF010000354">
    <property type="protein sequence ID" value="KAI6646386.1"/>
    <property type="molecule type" value="Genomic_DNA"/>
</dbReference>
<organism evidence="1 2">
    <name type="scientific">Oopsacas minuta</name>
    <dbReference type="NCBI Taxonomy" id="111878"/>
    <lineage>
        <taxon>Eukaryota</taxon>
        <taxon>Metazoa</taxon>
        <taxon>Porifera</taxon>
        <taxon>Hexactinellida</taxon>
        <taxon>Hexasterophora</taxon>
        <taxon>Lyssacinosida</taxon>
        <taxon>Leucopsacidae</taxon>
        <taxon>Oopsacas</taxon>
    </lineage>
</organism>
<evidence type="ECO:0000313" key="2">
    <source>
        <dbReference type="Proteomes" id="UP001165289"/>
    </source>
</evidence>
<comment type="caution">
    <text evidence="1">The sequence shown here is derived from an EMBL/GenBank/DDBJ whole genome shotgun (WGS) entry which is preliminary data.</text>
</comment>
<name>A0AAV7JCI3_9METZ</name>
<proteinExistence type="predicted"/>
<dbReference type="Proteomes" id="UP001165289">
    <property type="component" value="Unassembled WGS sequence"/>
</dbReference>
<gene>
    <name evidence="1" type="ORF">LOD99_12508</name>
</gene>
<sequence>MEPSQNVFEVGLTVLKKDFRRKKRAGGELDPNWLGPYTIVKALGRGLYYSLQEIVEPRKSLLRIVFSSNMQASTQKLFPSVHEYPPNVIPEEPCAVVQHTALLLVRFQPYLKVSIVASSEDSDLEAFSHNPADGSFAPVAGQPSANTKCLNQLFLSY</sequence>
<accession>A0AAV7JCI3</accession>